<proteinExistence type="inferred from homology"/>
<dbReference type="GO" id="GO:0042138">
    <property type="term" value="P:meiotic DNA double-strand break formation"/>
    <property type="evidence" value="ECO:0007669"/>
    <property type="project" value="Ensembl"/>
</dbReference>
<dbReference type="Pfam" id="PF13971">
    <property type="entry name" value="Mei4"/>
    <property type="match status" value="1"/>
</dbReference>
<dbReference type="OMA" id="MYDITQY"/>
<dbReference type="GO" id="GO:0007129">
    <property type="term" value="P:homologous chromosome pairing at meiosis"/>
    <property type="evidence" value="ECO:0007669"/>
    <property type="project" value="Ensembl"/>
</dbReference>
<dbReference type="GO" id="GO:0000800">
    <property type="term" value="C:lateral element"/>
    <property type="evidence" value="ECO:0007669"/>
    <property type="project" value="Ensembl"/>
</dbReference>
<accession>A0A8D0DVV1</accession>
<keyword evidence="4" id="KW-1185">Reference proteome</keyword>
<reference evidence="3" key="2">
    <citation type="submission" date="2025-09" db="UniProtKB">
        <authorList>
            <consortium name="Ensembl"/>
        </authorList>
    </citation>
    <scope>IDENTIFICATION</scope>
</reference>
<evidence type="ECO:0000313" key="4">
    <source>
        <dbReference type="Proteomes" id="UP000694421"/>
    </source>
</evidence>
<dbReference type="GO" id="GO:0006310">
    <property type="term" value="P:DNA recombination"/>
    <property type="evidence" value="ECO:0007669"/>
    <property type="project" value="InterPro"/>
</dbReference>
<sequence>RDILEDVIWYLKASQLALALAIIRSKPPDKSSKEFAEHLAKIVSGQDSKWKSRVEALEAEVLHLRQQLLLSKISSGLCSENKHPTFVNETLLPANTEDSSGPFGDSGCDISNAHAADTPESLLPFSQSRYGYNNSTSDPWSSVELKLTSSCALTSKSLVCHMQFLQRFLELRKLTEGAGLKTNLKKLGRDYSVIYDSFCQLLDGLISSYSLPELTFPEFMTQAVCVITKLLSDADLSSHVLRRFLKKLEDSVKRFVTILLSNNHLNRFQMQDSVSRVLVSIGRFSIIRNFTVSLLFREVIRFSNELQRADETQATYSIQYENIFFLCNILEQLLGTGMSELENVASSGCEEEKKKFLQNLDQAIFHLSDAYPLFCIYLWRLGTLLNAAQIQTREGR</sequence>
<dbReference type="GeneTree" id="ENSGT00390000013856"/>
<dbReference type="PANTHER" id="PTHR28575">
    <property type="entry name" value="MEIOSIS-SPECIFIC PROTEIN MEI4"/>
    <property type="match status" value="1"/>
</dbReference>
<protein>
    <submittedName>
        <fullName evidence="3">Meiotic double-stranded break formation protein 4</fullName>
    </submittedName>
</protein>
<dbReference type="Proteomes" id="UP000694421">
    <property type="component" value="Unplaced"/>
</dbReference>
<dbReference type="GO" id="GO:0048477">
    <property type="term" value="P:oogenesis"/>
    <property type="evidence" value="ECO:0007669"/>
    <property type="project" value="Ensembl"/>
</dbReference>
<dbReference type="Ensembl" id="ENSSMRT00000026156.1">
    <property type="protein sequence ID" value="ENSSMRP00000022364.1"/>
    <property type="gene ID" value="ENSSMRG00000017372.1"/>
</dbReference>
<evidence type="ECO:0000256" key="2">
    <source>
        <dbReference type="ARBA" id="ARBA00093453"/>
    </source>
</evidence>
<reference evidence="3" key="1">
    <citation type="submission" date="2025-08" db="UniProtKB">
        <authorList>
            <consortium name="Ensembl"/>
        </authorList>
    </citation>
    <scope>IDENTIFICATION</scope>
</reference>
<evidence type="ECO:0000313" key="3">
    <source>
        <dbReference type="Ensembl" id="ENSSMRP00000022364.1"/>
    </source>
</evidence>
<keyword evidence="1" id="KW-0469">Meiosis</keyword>
<dbReference type="GO" id="GO:0007283">
    <property type="term" value="P:spermatogenesis"/>
    <property type="evidence" value="ECO:0007669"/>
    <property type="project" value="Ensembl"/>
</dbReference>
<evidence type="ECO:0000256" key="1">
    <source>
        <dbReference type="ARBA" id="ARBA00023254"/>
    </source>
</evidence>
<organism evidence="3 4">
    <name type="scientific">Salvator merianae</name>
    <name type="common">Argentine black and white tegu</name>
    <name type="synonym">Tupinambis merianae</name>
    <dbReference type="NCBI Taxonomy" id="96440"/>
    <lineage>
        <taxon>Eukaryota</taxon>
        <taxon>Metazoa</taxon>
        <taxon>Chordata</taxon>
        <taxon>Craniata</taxon>
        <taxon>Vertebrata</taxon>
        <taxon>Euteleostomi</taxon>
        <taxon>Lepidosauria</taxon>
        <taxon>Squamata</taxon>
        <taxon>Bifurcata</taxon>
        <taxon>Unidentata</taxon>
        <taxon>Episquamata</taxon>
        <taxon>Laterata</taxon>
        <taxon>Teiioidea</taxon>
        <taxon>Teiidae</taxon>
        <taxon>Salvator</taxon>
    </lineage>
</organism>
<comment type="similarity">
    <text evidence="2">Belongs to the MEI4L family.</text>
</comment>
<dbReference type="PANTHER" id="PTHR28575:SF1">
    <property type="entry name" value="MEIOSIS-SPECIFIC PROTEIN MEI4"/>
    <property type="match status" value="1"/>
</dbReference>
<name>A0A8D0DVV1_SALMN</name>
<dbReference type="AlphaFoldDB" id="A0A8D0DVV1"/>
<dbReference type="InterPro" id="IPR025888">
    <property type="entry name" value="MEI4"/>
</dbReference>